<feature type="domain" description="OmpR/PhoB-type" evidence="3">
    <location>
        <begin position="1"/>
        <end position="96"/>
    </location>
</feature>
<accession>A0A918N9C8</accession>
<dbReference type="SMART" id="SM00862">
    <property type="entry name" value="Trans_reg_C"/>
    <property type="match status" value="1"/>
</dbReference>
<dbReference type="CDD" id="cd00383">
    <property type="entry name" value="trans_reg_C"/>
    <property type="match status" value="1"/>
</dbReference>
<dbReference type="SUPFAM" id="SSF46894">
    <property type="entry name" value="C-terminal effector domain of the bipartite response regulators"/>
    <property type="match status" value="1"/>
</dbReference>
<evidence type="ECO:0000259" key="3">
    <source>
        <dbReference type="PROSITE" id="PS51755"/>
    </source>
</evidence>
<name>A0A918N9C8_9PROT</name>
<dbReference type="InterPro" id="IPR016032">
    <property type="entry name" value="Sig_transdc_resp-reg_C-effctor"/>
</dbReference>
<dbReference type="Proteomes" id="UP000600865">
    <property type="component" value="Unassembled WGS sequence"/>
</dbReference>
<dbReference type="InterPro" id="IPR036388">
    <property type="entry name" value="WH-like_DNA-bd_sf"/>
</dbReference>
<comment type="caution">
    <text evidence="4">The sequence shown here is derived from an EMBL/GenBank/DDBJ whole genome shotgun (WGS) entry which is preliminary data.</text>
</comment>
<sequence length="313" mass="35174">MKIGKATIDFAAHRIFGPAGDHSIEPMVMQVLSVLVENADQVVTREELIDQVWGVGHGGDERLSRAIYLLRKALGEKRGRHNYIRTIPKQGYTLKLGVKGEAFGSDRSGLSKYKLGLKTPLMTLASIALMTVIGVLNFGKTGLFSSEIDPPLVVIMDSAHPARIYDEEIIAEGATNADILSDILADLEIRTQKELISPSWHRYESIKKFDPDLIVIHYSGFKQEDASGDRPQLRFLVEYFSNSDTKFLVYSRASQDWLQGNMDIILEEAYTQNALLKDRIYIFPLLEYGEPEWKNQASAQAMKLKVKDILALE</sequence>
<proteinExistence type="predicted"/>
<dbReference type="GO" id="GO:0006355">
    <property type="term" value="P:regulation of DNA-templated transcription"/>
    <property type="evidence" value="ECO:0007669"/>
    <property type="project" value="InterPro"/>
</dbReference>
<keyword evidence="5" id="KW-1185">Reference proteome</keyword>
<protein>
    <recommendedName>
        <fullName evidence="3">OmpR/PhoB-type domain-containing protein</fullName>
    </recommendedName>
</protein>
<evidence type="ECO:0000313" key="5">
    <source>
        <dbReference type="Proteomes" id="UP000600865"/>
    </source>
</evidence>
<dbReference type="Gene3D" id="1.10.10.10">
    <property type="entry name" value="Winged helix-like DNA-binding domain superfamily/Winged helix DNA-binding domain"/>
    <property type="match status" value="1"/>
</dbReference>
<dbReference type="RefSeq" id="WP_189579814.1">
    <property type="nucleotide sequence ID" value="NZ_BMYV01000001.1"/>
</dbReference>
<organism evidence="4 5">
    <name type="scientific">Litorimonas cladophorae</name>
    <dbReference type="NCBI Taxonomy" id="1220491"/>
    <lineage>
        <taxon>Bacteria</taxon>
        <taxon>Pseudomonadati</taxon>
        <taxon>Pseudomonadota</taxon>
        <taxon>Alphaproteobacteria</taxon>
        <taxon>Maricaulales</taxon>
        <taxon>Robiginitomaculaceae</taxon>
    </lineage>
</organism>
<dbReference type="GO" id="GO:0000160">
    <property type="term" value="P:phosphorelay signal transduction system"/>
    <property type="evidence" value="ECO:0007669"/>
    <property type="project" value="InterPro"/>
</dbReference>
<dbReference type="PROSITE" id="PS51755">
    <property type="entry name" value="OMPR_PHOB"/>
    <property type="match status" value="1"/>
</dbReference>
<dbReference type="AlphaFoldDB" id="A0A918N9C8"/>
<evidence type="ECO:0000313" key="4">
    <source>
        <dbReference type="EMBL" id="GGX55994.1"/>
    </source>
</evidence>
<dbReference type="InterPro" id="IPR001867">
    <property type="entry name" value="OmpR/PhoB-type_DNA-bd"/>
</dbReference>
<dbReference type="GO" id="GO:0003677">
    <property type="term" value="F:DNA binding"/>
    <property type="evidence" value="ECO:0007669"/>
    <property type="project" value="UniProtKB-UniRule"/>
</dbReference>
<evidence type="ECO:0000256" key="2">
    <source>
        <dbReference type="PROSITE-ProRule" id="PRU01091"/>
    </source>
</evidence>
<feature type="DNA-binding region" description="OmpR/PhoB-type" evidence="2">
    <location>
        <begin position="1"/>
        <end position="96"/>
    </location>
</feature>
<keyword evidence="1 2" id="KW-0238">DNA-binding</keyword>
<evidence type="ECO:0000256" key="1">
    <source>
        <dbReference type="ARBA" id="ARBA00023125"/>
    </source>
</evidence>
<reference evidence="4 5" key="1">
    <citation type="journal article" date="2014" name="Int. J. Syst. Evol. Microbiol.">
        <title>Complete genome sequence of Corynebacterium casei LMG S-19264T (=DSM 44701T), isolated from a smear-ripened cheese.</title>
        <authorList>
            <consortium name="US DOE Joint Genome Institute (JGI-PGF)"/>
            <person name="Walter F."/>
            <person name="Albersmeier A."/>
            <person name="Kalinowski J."/>
            <person name="Ruckert C."/>
        </authorList>
    </citation>
    <scope>NUCLEOTIDE SEQUENCE [LARGE SCALE GENOMIC DNA]</scope>
    <source>
        <strain evidence="4 5">KCTC 23968</strain>
    </source>
</reference>
<dbReference type="EMBL" id="BMYV01000001">
    <property type="protein sequence ID" value="GGX55994.1"/>
    <property type="molecule type" value="Genomic_DNA"/>
</dbReference>
<gene>
    <name evidence="4" type="ORF">GCM10011309_00890</name>
</gene>
<dbReference type="Pfam" id="PF00486">
    <property type="entry name" value="Trans_reg_C"/>
    <property type="match status" value="1"/>
</dbReference>